<feature type="transmembrane region" description="Helical" evidence="1">
    <location>
        <begin position="20"/>
        <end position="41"/>
    </location>
</feature>
<organism evidence="2 3">
    <name type="scientific">Amblyomma americanum</name>
    <name type="common">Lone star tick</name>
    <dbReference type="NCBI Taxonomy" id="6943"/>
    <lineage>
        <taxon>Eukaryota</taxon>
        <taxon>Metazoa</taxon>
        <taxon>Ecdysozoa</taxon>
        <taxon>Arthropoda</taxon>
        <taxon>Chelicerata</taxon>
        <taxon>Arachnida</taxon>
        <taxon>Acari</taxon>
        <taxon>Parasitiformes</taxon>
        <taxon>Ixodida</taxon>
        <taxon>Ixodoidea</taxon>
        <taxon>Ixodidae</taxon>
        <taxon>Amblyomminae</taxon>
        <taxon>Amblyomma</taxon>
    </lineage>
</organism>
<proteinExistence type="predicted"/>
<sequence length="88" mass="9924">MVLLRSCCCRLSLRKGSFACGIYTLVFYTMMIATGACHISSELLFSEQPPPAATLADLRASDDALRHLAFLLFHQRYCEPLLQFSLYD</sequence>
<gene>
    <name evidence="2" type="ORF">V5799_021858</name>
</gene>
<dbReference type="EMBL" id="JARKHS020000890">
    <property type="protein sequence ID" value="KAK8788367.1"/>
    <property type="molecule type" value="Genomic_DNA"/>
</dbReference>
<evidence type="ECO:0000313" key="2">
    <source>
        <dbReference type="EMBL" id="KAK8788367.1"/>
    </source>
</evidence>
<keyword evidence="1" id="KW-0812">Transmembrane</keyword>
<accession>A0AAQ4FM57</accession>
<name>A0AAQ4FM57_AMBAM</name>
<evidence type="ECO:0000313" key="3">
    <source>
        <dbReference type="Proteomes" id="UP001321473"/>
    </source>
</evidence>
<dbReference type="Proteomes" id="UP001321473">
    <property type="component" value="Unassembled WGS sequence"/>
</dbReference>
<keyword evidence="1" id="KW-0472">Membrane</keyword>
<keyword evidence="1" id="KW-1133">Transmembrane helix</keyword>
<reference evidence="2 3" key="1">
    <citation type="journal article" date="2023" name="Arcadia Sci">
        <title>De novo assembly of a long-read Amblyomma americanum tick genome.</title>
        <authorList>
            <person name="Chou S."/>
            <person name="Poskanzer K.E."/>
            <person name="Rollins M."/>
            <person name="Thuy-Boun P.S."/>
        </authorList>
    </citation>
    <scope>NUCLEOTIDE SEQUENCE [LARGE SCALE GENOMIC DNA]</scope>
    <source>
        <strain evidence="2">F_SG_1</strain>
        <tissue evidence="2">Salivary glands</tissue>
    </source>
</reference>
<keyword evidence="3" id="KW-1185">Reference proteome</keyword>
<comment type="caution">
    <text evidence="2">The sequence shown here is derived from an EMBL/GenBank/DDBJ whole genome shotgun (WGS) entry which is preliminary data.</text>
</comment>
<protein>
    <submittedName>
        <fullName evidence="2">Uncharacterized protein</fullName>
    </submittedName>
</protein>
<dbReference type="AlphaFoldDB" id="A0AAQ4FM57"/>
<evidence type="ECO:0000256" key="1">
    <source>
        <dbReference type="SAM" id="Phobius"/>
    </source>
</evidence>